<dbReference type="Proteomes" id="UP000184363">
    <property type="component" value="Unassembled WGS sequence"/>
</dbReference>
<gene>
    <name evidence="3" type="ORF">SAMN05443637_12566</name>
</gene>
<dbReference type="EMBL" id="FRAP01000025">
    <property type="protein sequence ID" value="SHL35607.1"/>
    <property type="molecule type" value="Genomic_DNA"/>
</dbReference>
<name>A0A1M6ZYP1_PSETH</name>
<sequence>MTGDWTPNFSVDNAAEDADLIVSAAEAAGVRLDVAAAARDRSRRASAAGHGADDTAAAHAASRPAPQT</sequence>
<evidence type="ECO:0000259" key="2">
    <source>
        <dbReference type="Pfam" id="PF21761"/>
    </source>
</evidence>
<evidence type="ECO:0000313" key="3">
    <source>
        <dbReference type="EMBL" id="SHL35607.1"/>
    </source>
</evidence>
<keyword evidence="4" id="KW-1185">Reference proteome</keyword>
<dbReference type="SUPFAM" id="SSF48179">
    <property type="entry name" value="6-phosphogluconate dehydrogenase C-terminal domain-like"/>
    <property type="match status" value="1"/>
</dbReference>
<dbReference type="Gene3D" id="1.10.1040.10">
    <property type="entry name" value="N-(1-d-carboxylethyl)-l-norvaline Dehydrogenase, domain 2"/>
    <property type="match status" value="1"/>
</dbReference>
<evidence type="ECO:0000256" key="1">
    <source>
        <dbReference type="SAM" id="MobiDB-lite"/>
    </source>
</evidence>
<dbReference type="InterPro" id="IPR013328">
    <property type="entry name" value="6PGD_dom2"/>
</dbReference>
<feature type="region of interest" description="Disordered" evidence="1">
    <location>
        <begin position="39"/>
        <end position="68"/>
    </location>
</feature>
<proteinExistence type="predicted"/>
<organism evidence="3 4">
    <name type="scientific">Pseudonocardia thermophila</name>
    <dbReference type="NCBI Taxonomy" id="1848"/>
    <lineage>
        <taxon>Bacteria</taxon>
        <taxon>Bacillati</taxon>
        <taxon>Actinomycetota</taxon>
        <taxon>Actinomycetes</taxon>
        <taxon>Pseudonocardiales</taxon>
        <taxon>Pseudonocardiaceae</taxon>
        <taxon>Pseudonocardia</taxon>
    </lineage>
</organism>
<dbReference type="InterPro" id="IPR008927">
    <property type="entry name" value="6-PGluconate_DH-like_C_sf"/>
</dbReference>
<dbReference type="STRING" id="1848.SAMN05443637_12566"/>
<feature type="domain" description="NADPH-dependent reductive aminase-like C-terminal" evidence="2">
    <location>
        <begin position="11"/>
        <end position="57"/>
    </location>
</feature>
<dbReference type="AlphaFoldDB" id="A0A1M6ZYP1"/>
<dbReference type="InterPro" id="IPR048666">
    <property type="entry name" value="RedAm-like_C"/>
</dbReference>
<dbReference type="RefSeq" id="WP_073460032.1">
    <property type="nucleotide sequence ID" value="NZ_CALGVN010000020.1"/>
</dbReference>
<reference evidence="3 4" key="1">
    <citation type="submission" date="2016-11" db="EMBL/GenBank/DDBJ databases">
        <authorList>
            <person name="Jaros S."/>
            <person name="Januszkiewicz K."/>
            <person name="Wedrychowicz H."/>
        </authorList>
    </citation>
    <scope>NUCLEOTIDE SEQUENCE [LARGE SCALE GENOMIC DNA]</scope>
    <source>
        <strain evidence="3 4">DSM 43832</strain>
    </source>
</reference>
<evidence type="ECO:0000313" key="4">
    <source>
        <dbReference type="Proteomes" id="UP000184363"/>
    </source>
</evidence>
<feature type="compositionally biased region" description="Low complexity" evidence="1">
    <location>
        <begin position="45"/>
        <end position="68"/>
    </location>
</feature>
<protein>
    <recommendedName>
        <fullName evidence="2">NADPH-dependent reductive aminase-like C-terminal domain-containing protein</fullName>
    </recommendedName>
</protein>
<accession>A0A1M6ZYP1</accession>
<dbReference type="Pfam" id="PF21761">
    <property type="entry name" value="RedAm-like_C"/>
    <property type="match status" value="1"/>
</dbReference>